<protein>
    <submittedName>
        <fullName evidence="2">SIR2 family protein</fullName>
    </submittedName>
</protein>
<accession>A0ABU2EVG7</accession>
<dbReference type="InterPro" id="IPR057574">
    <property type="entry name" value="nSTAND_NTPase5_dom"/>
</dbReference>
<feature type="domain" description="Novel STAND NTPase 5" evidence="1">
    <location>
        <begin position="298"/>
        <end position="432"/>
    </location>
</feature>
<dbReference type="SUPFAM" id="SSF52467">
    <property type="entry name" value="DHS-like NAD/FAD-binding domain"/>
    <property type="match status" value="1"/>
</dbReference>
<comment type="caution">
    <text evidence="2">The sequence shown here is derived from an EMBL/GenBank/DDBJ whole genome shotgun (WGS) entry which is preliminary data.</text>
</comment>
<evidence type="ECO:0000259" key="1">
    <source>
        <dbReference type="Pfam" id="PF25199"/>
    </source>
</evidence>
<evidence type="ECO:0000313" key="2">
    <source>
        <dbReference type="EMBL" id="MDR9851840.1"/>
    </source>
</evidence>
<dbReference type="InterPro" id="IPR027417">
    <property type="entry name" value="P-loop_NTPase"/>
</dbReference>
<proteinExistence type="predicted"/>
<keyword evidence="3" id="KW-1185">Reference proteome</keyword>
<dbReference type="InterPro" id="IPR029035">
    <property type="entry name" value="DHS-like_NAD/FAD-binding_dom"/>
</dbReference>
<dbReference type="EMBL" id="JAVLSJ010000023">
    <property type="protein sequence ID" value="MDR9851840.1"/>
    <property type="molecule type" value="Genomic_DNA"/>
</dbReference>
<dbReference type="SUPFAM" id="SSF52540">
    <property type="entry name" value="P-loop containing nucleoside triphosphate hydrolases"/>
    <property type="match status" value="1"/>
</dbReference>
<evidence type="ECO:0000313" key="3">
    <source>
        <dbReference type="Proteomes" id="UP001246576"/>
    </source>
</evidence>
<sequence>MSIDVARLAAEIDPTKTILFFGAGASLASNAPSVGKLMEHFSTAFNLDTNGYSLREFSGIIENQFGRNRLITELRKLFAKLHPTGSLLNLPLYPWKSIFTTNYDTLIEQCYESKRTPLTVFESNFDFGAKTDQSAVKYFKLHGSIDKDICDGRHTRIVITDSDYDYTQSYREGLFDRLKADFFGAHLIIIGHSLADEDIKSVANRSAEIAAAAENAGRVTLMMYNHDANRAQLWEKRGFQVCFGGIDQLFSALAAKLPNSSLVFKSPEQPLDHAHALRPVTVDVSHASDADSDVSNMFNGWPASYADIEAKLTFPREIVPNIADFLDRSSSIAAVILGASGLGKTTAARQLVLSYKSKDYFCWEHKADFQLNAKDWLAVAKSLSTYNTKAILFIDEAHQQLLELNDLIDSLYLNKIFDLKILLVSTRNHWNPRVKSGSFYKVSKEFLIRRLLPGEIDGLLNLVDSSPSVRALVEESFSGFSRYEKRRRLVDRCESETFVCLKNIFSSEKFDDIILREYASLAPEHQDIYRIVAAMEASGIRVHRQLVVRLLHIPVANIKAALSYLTDIIKEYPINEKEGIYGWRGRHSVIVSILTKYKFADVNSLVSLFEDVIDAISPTYDIEIRTIIELCNIETGLPRISDRTTQNRLLRKMMSIAPGERVPRHRLIRNLIDMGEFEKADSEIRIFEKDFGRDAPISRYKVNVLIGRALHTPGILDEDRDVILQQAATLASASVAKYRDNKRVLATFCEVGIHVFKKTGDFSVFDEAIKELKAAETRIEDPEISKLVRRFERLIAGHAAAQDAAGSIELDDHDVEQ</sequence>
<gene>
    <name evidence="2" type="ORF">RI048_26685</name>
</gene>
<dbReference type="Pfam" id="PF13289">
    <property type="entry name" value="SIR2_2"/>
    <property type="match status" value="1"/>
</dbReference>
<organism evidence="2 3">
    <name type="scientific">Herbaspirillum huttiense subsp. lycopersici</name>
    <dbReference type="NCBI Taxonomy" id="3074428"/>
    <lineage>
        <taxon>Bacteria</taxon>
        <taxon>Pseudomonadati</taxon>
        <taxon>Pseudomonadota</taxon>
        <taxon>Betaproteobacteria</taxon>
        <taxon>Burkholderiales</taxon>
        <taxon>Oxalobacteraceae</taxon>
        <taxon>Herbaspirillum</taxon>
    </lineage>
</organism>
<dbReference type="Pfam" id="PF25199">
    <property type="entry name" value="nSTAND_NTPase5"/>
    <property type="match status" value="1"/>
</dbReference>
<dbReference type="Proteomes" id="UP001246576">
    <property type="component" value="Unassembled WGS sequence"/>
</dbReference>
<name>A0ABU2EVG7_9BURK</name>
<reference evidence="2" key="1">
    <citation type="submission" date="2023-09" db="EMBL/GenBank/DDBJ databases">
        <title>Description of first Herbaspirillum huttiense subsp. nephrolepsisexaltata and Herbaspirillum huttiense subsp. lycopersicon.</title>
        <authorList>
            <person name="Poudel M."/>
            <person name="Sharma A."/>
            <person name="Goss E."/>
            <person name="Tapia J.H."/>
            <person name="Harmon C.M."/>
            <person name="Jones J.B."/>
        </authorList>
    </citation>
    <scope>NUCLEOTIDE SEQUENCE</scope>
    <source>
        <strain evidence="2">SE1</strain>
    </source>
</reference>
<dbReference type="RefSeq" id="WP_310841680.1">
    <property type="nucleotide sequence ID" value="NZ_JAVLSJ010000023.1"/>
</dbReference>